<name>A0A482WM41_LAOST</name>
<dbReference type="InterPro" id="IPR053973">
    <property type="entry name" value="ERMP1-like_C"/>
</dbReference>
<dbReference type="Pfam" id="PF04389">
    <property type="entry name" value="Peptidase_M28"/>
    <property type="match status" value="1"/>
</dbReference>
<evidence type="ECO:0000256" key="11">
    <source>
        <dbReference type="ARBA" id="ARBA00023049"/>
    </source>
</evidence>
<evidence type="ECO:0000256" key="14">
    <source>
        <dbReference type="ARBA" id="ARBA00078796"/>
    </source>
</evidence>
<dbReference type="PANTHER" id="PTHR12147:SF22">
    <property type="entry name" value="ENDOPLASMIC RETICULUM METALLOPEPTIDASE 1"/>
    <property type="match status" value="1"/>
</dbReference>
<dbReference type="SUPFAM" id="SSF53187">
    <property type="entry name" value="Zn-dependent exopeptidases"/>
    <property type="match status" value="2"/>
</dbReference>
<feature type="transmembrane region" description="Helical" evidence="16">
    <location>
        <begin position="576"/>
        <end position="596"/>
    </location>
</feature>
<gene>
    <name evidence="20" type="ORF">LSTR_LSTR013257</name>
</gene>
<dbReference type="GO" id="GO:0005789">
    <property type="term" value="C:endoplasmic reticulum membrane"/>
    <property type="evidence" value="ECO:0007669"/>
    <property type="project" value="UniProtKB-SubCell"/>
</dbReference>
<feature type="transmembrane region" description="Helical" evidence="16">
    <location>
        <begin position="552"/>
        <end position="570"/>
    </location>
</feature>
<comment type="caution">
    <text evidence="20">The sequence shown here is derived from an EMBL/GenBank/DDBJ whole genome shotgun (WGS) entry which is preliminary data.</text>
</comment>
<dbReference type="Gene3D" id="3.40.630.10">
    <property type="entry name" value="Zn peptidases"/>
    <property type="match status" value="1"/>
</dbReference>
<dbReference type="Proteomes" id="UP000291343">
    <property type="component" value="Unassembled WGS sequence"/>
</dbReference>
<evidence type="ECO:0000256" key="16">
    <source>
        <dbReference type="SAM" id="Phobius"/>
    </source>
</evidence>
<keyword evidence="13" id="KW-0325">Glycoprotein</keyword>
<feature type="transmembrane region" description="Helical" evidence="16">
    <location>
        <begin position="48"/>
        <end position="69"/>
    </location>
</feature>
<feature type="domain" description="Peptidase M28" evidence="17">
    <location>
        <begin position="169"/>
        <end position="402"/>
    </location>
</feature>
<dbReference type="Pfam" id="PF22249">
    <property type="entry name" value="ERMP1-TM"/>
    <property type="match status" value="1"/>
</dbReference>
<evidence type="ECO:0000256" key="7">
    <source>
        <dbReference type="ARBA" id="ARBA00022801"/>
    </source>
</evidence>
<organism evidence="20 21">
    <name type="scientific">Laodelphax striatellus</name>
    <name type="common">Small brown planthopper</name>
    <name type="synonym">Delphax striatella</name>
    <dbReference type="NCBI Taxonomy" id="195883"/>
    <lineage>
        <taxon>Eukaryota</taxon>
        <taxon>Metazoa</taxon>
        <taxon>Ecdysozoa</taxon>
        <taxon>Arthropoda</taxon>
        <taxon>Hexapoda</taxon>
        <taxon>Insecta</taxon>
        <taxon>Pterygota</taxon>
        <taxon>Neoptera</taxon>
        <taxon>Paraneoptera</taxon>
        <taxon>Hemiptera</taxon>
        <taxon>Auchenorrhyncha</taxon>
        <taxon>Fulgoroidea</taxon>
        <taxon>Delphacidae</taxon>
        <taxon>Criomorphinae</taxon>
        <taxon>Laodelphax</taxon>
    </lineage>
</organism>
<evidence type="ECO:0000256" key="1">
    <source>
        <dbReference type="ARBA" id="ARBA00001947"/>
    </source>
</evidence>
<feature type="domain" description="Endoplasmic reticulum metallopeptidase 1/1-A TM" evidence="19">
    <location>
        <begin position="473"/>
        <end position="691"/>
    </location>
</feature>
<keyword evidence="8" id="KW-0256">Endoplasmic reticulum</keyword>
<dbReference type="Pfam" id="PF22248">
    <property type="entry name" value="ERMP1_C"/>
    <property type="match status" value="1"/>
</dbReference>
<dbReference type="InterPro" id="IPR053974">
    <property type="entry name" value="ERMP1_1-A_TM"/>
</dbReference>
<keyword evidence="5 16" id="KW-0812">Transmembrane</keyword>
<keyword evidence="4" id="KW-0645">Protease</keyword>
<dbReference type="GO" id="GO:0006508">
    <property type="term" value="P:proteolysis"/>
    <property type="evidence" value="ECO:0007669"/>
    <property type="project" value="UniProtKB-KW"/>
</dbReference>
<comment type="subcellular location">
    <subcellularLocation>
        <location evidence="2">Endoplasmic reticulum membrane</location>
        <topology evidence="2">Multi-pass membrane protein</topology>
    </subcellularLocation>
</comment>
<keyword evidence="12 16" id="KW-0472">Membrane</keyword>
<keyword evidence="9" id="KW-0862">Zinc</keyword>
<feature type="transmembrane region" description="Helical" evidence="16">
    <location>
        <begin position="442"/>
        <end position="464"/>
    </location>
</feature>
<sequence>MALLRKRRDMLRQRTRGEDEENVPPVESADSTHDKPDVCASKVTKLSALLLVVGIIALWITMHTVVVYLNGRMPAMRLMEDEEKGESGRFVGERAKTFLSKLSGLGVKVTGSYENEFLAVKLIEKEIQTIIAEAAPTTDTKYAGPPDGDRIVLFGVQCGLLSHYSRVQNLLVKIGPKQGANSSLLVNCHFDSAPTSPGASDDGLNCAVMLETASIVETKRYSRSQYHISVQWRRGNSLTVDVQVTGDRLLAWRQRQVTCLAACLRSNLNKAVTCSSKWSQASHGFIAHHPWAKEVKAFINLESCGAGGHEFLFQTGPGHSWLVELYADAAEHPSGSVLGEDIFQSGLVPSDTDFRVFRDYGKIPGLDFAHCDNGFVYHTRYDDIDHISDGVYQHTGDNLLALIRKFSKSDKLANADRYKAGRAVYFDLFGLHMVVYSETVGIIVNLAVVMLSLCSVLQNTFTYTSGMSRKEVMKHLFMSTINPLLGIATAVCFALTTAVLLDSLSATNAWYSAQQLIIPLYFGPSLVALFLPPLLLNKFKSSKLCAGVRVQLYCNGFQLLWTIVLFLAILTGFRSAYLIMLAVVFTASANCLLAVFNCQHSVRKWLTVYLCSSIIPATYFVYTYVMAMSLFVPISGRSGPNVNPDLVIGLIASLLCSMIFGYLSPLILLVWKPWRLIIGIIALYVATVLAVITTPIGFPFSHHSPERLLMFHVERNLHNSSGSSELKSDSGLWLYHIHRRAPQTYSVYPWFKDLENVDIDCEKYIYCGMPFYYSRSTKTDVNPGSWIPAPPPKFENDTLMKLTAVESIGPDMKRYTFSVHGPNQMRIFLSPKQDVDLVRWDFASRPEHGPKWGERLTYIISHSTGLPSPAWNFTIDLQVKLFDFTTLFQAPSL</sequence>
<keyword evidence="7" id="KW-0378">Hydrolase</keyword>
<dbReference type="OrthoDB" id="76293at2759"/>
<evidence type="ECO:0000256" key="8">
    <source>
        <dbReference type="ARBA" id="ARBA00022824"/>
    </source>
</evidence>
<dbReference type="GO" id="GO:0008235">
    <property type="term" value="F:metalloexopeptidase activity"/>
    <property type="evidence" value="ECO:0007669"/>
    <property type="project" value="InterPro"/>
</dbReference>
<evidence type="ECO:0000256" key="3">
    <source>
        <dbReference type="ARBA" id="ARBA00010918"/>
    </source>
</evidence>
<keyword evidence="10 16" id="KW-1133">Transmembrane helix</keyword>
<dbReference type="InterPro" id="IPR007484">
    <property type="entry name" value="Peptidase_M28"/>
</dbReference>
<dbReference type="FunFam" id="3.40.630.10:FF:000008">
    <property type="entry name" value="Endoplasmic reticulum metallopeptidase 1"/>
    <property type="match status" value="1"/>
</dbReference>
<feature type="transmembrane region" description="Helical" evidence="16">
    <location>
        <begin position="608"/>
        <end position="634"/>
    </location>
</feature>
<protein>
    <recommendedName>
        <fullName evidence="14">FXNA-like protease</fullName>
    </recommendedName>
</protein>
<evidence type="ECO:0000256" key="13">
    <source>
        <dbReference type="ARBA" id="ARBA00023180"/>
    </source>
</evidence>
<feature type="transmembrane region" description="Helical" evidence="16">
    <location>
        <begin position="646"/>
        <end position="669"/>
    </location>
</feature>
<evidence type="ECO:0000256" key="15">
    <source>
        <dbReference type="SAM" id="MobiDB-lite"/>
    </source>
</evidence>
<evidence type="ECO:0000256" key="4">
    <source>
        <dbReference type="ARBA" id="ARBA00022670"/>
    </source>
</evidence>
<feature type="transmembrane region" description="Helical" evidence="16">
    <location>
        <begin position="513"/>
        <end position="531"/>
    </location>
</feature>
<comment type="similarity">
    <text evidence="3">Belongs to the peptidase M28 family.</text>
</comment>
<dbReference type="InterPro" id="IPR045175">
    <property type="entry name" value="M28_fam"/>
</dbReference>
<evidence type="ECO:0000259" key="19">
    <source>
        <dbReference type="Pfam" id="PF22249"/>
    </source>
</evidence>
<dbReference type="EMBL" id="QKKF02031235">
    <property type="protein sequence ID" value="RZF34543.1"/>
    <property type="molecule type" value="Genomic_DNA"/>
</dbReference>
<dbReference type="PANTHER" id="PTHR12147">
    <property type="entry name" value="METALLOPEPTIDASE M28 FAMILY MEMBER"/>
    <property type="match status" value="1"/>
</dbReference>
<feature type="transmembrane region" description="Helical" evidence="16">
    <location>
        <begin position="676"/>
        <end position="698"/>
    </location>
</feature>
<dbReference type="InterPro" id="IPR048024">
    <property type="entry name" value="Fxna-like_M28_dom"/>
</dbReference>
<evidence type="ECO:0000256" key="12">
    <source>
        <dbReference type="ARBA" id="ARBA00023136"/>
    </source>
</evidence>
<accession>A0A482WM41</accession>
<evidence type="ECO:0000256" key="9">
    <source>
        <dbReference type="ARBA" id="ARBA00022833"/>
    </source>
</evidence>
<evidence type="ECO:0000259" key="17">
    <source>
        <dbReference type="Pfam" id="PF04389"/>
    </source>
</evidence>
<comment type="cofactor">
    <cofactor evidence="1">
        <name>Zn(2+)</name>
        <dbReference type="ChEBI" id="CHEBI:29105"/>
    </cofactor>
</comment>
<dbReference type="STRING" id="195883.A0A482WM41"/>
<evidence type="ECO:0000313" key="20">
    <source>
        <dbReference type="EMBL" id="RZF34543.1"/>
    </source>
</evidence>
<evidence type="ECO:0000256" key="5">
    <source>
        <dbReference type="ARBA" id="ARBA00022692"/>
    </source>
</evidence>
<feature type="transmembrane region" description="Helical" evidence="16">
    <location>
        <begin position="476"/>
        <end position="501"/>
    </location>
</feature>
<dbReference type="CDD" id="cd03875">
    <property type="entry name" value="M28_Fxna_like"/>
    <property type="match status" value="1"/>
</dbReference>
<evidence type="ECO:0000313" key="21">
    <source>
        <dbReference type="Proteomes" id="UP000291343"/>
    </source>
</evidence>
<reference evidence="20 21" key="1">
    <citation type="journal article" date="2017" name="Gigascience">
        <title>Genome sequence of the small brown planthopper, Laodelphax striatellus.</title>
        <authorList>
            <person name="Zhu J."/>
            <person name="Jiang F."/>
            <person name="Wang X."/>
            <person name="Yang P."/>
            <person name="Bao Y."/>
            <person name="Zhao W."/>
            <person name="Wang W."/>
            <person name="Lu H."/>
            <person name="Wang Q."/>
            <person name="Cui N."/>
            <person name="Li J."/>
            <person name="Chen X."/>
            <person name="Luo L."/>
            <person name="Yu J."/>
            <person name="Kang L."/>
            <person name="Cui F."/>
        </authorList>
    </citation>
    <scope>NUCLEOTIDE SEQUENCE [LARGE SCALE GENOMIC DNA]</scope>
    <source>
        <strain evidence="20">Lst14</strain>
    </source>
</reference>
<feature type="region of interest" description="Disordered" evidence="15">
    <location>
        <begin position="1"/>
        <end position="35"/>
    </location>
</feature>
<keyword evidence="6" id="KW-0479">Metal-binding</keyword>
<keyword evidence="11" id="KW-0482">Metalloprotease</keyword>
<keyword evidence="21" id="KW-1185">Reference proteome</keyword>
<proteinExistence type="inferred from homology"/>
<dbReference type="GO" id="GO:0046872">
    <property type="term" value="F:metal ion binding"/>
    <property type="evidence" value="ECO:0007669"/>
    <property type="project" value="UniProtKB-KW"/>
</dbReference>
<evidence type="ECO:0000256" key="2">
    <source>
        <dbReference type="ARBA" id="ARBA00004477"/>
    </source>
</evidence>
<dbReference type="InParanoid" id="A0A482WM41"/>
<feature type="domain" description="Endoplasmic reticulum metallopeptidase 1-like C-terminal" evidence="18">
    <location>
        <begin position="704"/>
        <end position="880"/>
    </location>
</feature>
<evidence type="ECO:0000256" key="10">
    <source>
        <dbReference type="ARBA" id="ARBA00022989"/>
    </source>
</evidence>
<dbReference type="AlphaFoldDB" id="A0A482WM41"/>
<evidence type="ECO:0000256" key="6">
    <source>
        <dbReference type="ARBA" id="ARBA00022723"/>
    </source>
</evidence>
<evidence type="ECO:0000259" key="18">
    <source>
        <dbReference type="Pfam" id="PF22248"/>
    </source>
</evidence>